<dbReference type="RefSeq" id="WP_183771064.1">
    <property type="nucleotide sequence ID" value="NZ_CAWVEG010000109.1"/>
</dbReference>
<comment type="caution">
    <text evidence="2">The sequence shown here is derived from an EMBL/GenBank/DDBJ whole genome shotgun (WGS) entry which is preliminary data.</text>
</comment>
<feature type="transmembrane region" description="Helical" evidence="1">
    <location>
        <begin position="12"/>
        <end position="35"/>
    </location>
</feature>
<keyword evidence="1" id="KW-0812">Transmembrane</keyword>
<dbReference type="Proteomes" id="UP000543642">
    <property type="component" value="Unassembled WGS sequence"/>
</dbReference>
<evidence type="ECO:0000313" key="2">
    <source>
        <dbReference type="EMBL" id="MBB5263392.1"/>
    </source>
</evidence>
<dbReference type="AlphaFoldDB" id="A0A7W8M4A4"/>
<sequence length="160" mass="17806">MTLTPLTLFSVSPWIIVLIVVLAILVAAIIVLSIWGKKQQKRMDESQKEIEANAQNVTMLIIDKKKMPLKQAGLPQVVVDATPKLLRRSKVPVVKAKVGPRVMVLISDDKIFDMIPVKQEVKATVSGIYITKVRSLRGPALVAPKKVGFVQRMKNKVMKK</sequence>
<evidence type="ECO:0000313" key="3">
    <source>
        <dbReference type="Proteomes" id="UP000543642"/>
    </source>
</evidence>
<gene>
    <name evidence="2" type="ORF">HNP82_000486</name>
</gene>
<protein>
    <submittedName>
        <fullName evidence="2">Uncharacterized protein</fullName>
    </submittedName>
</protein>
<keyword evidence="1" id="KW-0472">Membrane</keyword>
<evidence type="ECO:0000256" key="1">
    <source>
        <dbReference type="SAM" id="Phobius"/>
    </source>
</evidence>
<reference evidence="2 3" key="1">
    <citation type="submission" date="2020-08" db="EMBL/GenBank/DDBJ databases">
        <title>Genomic Encyclopedia of Type Strains, Phase IV (KMG-IV): sequencing the most valuable type-strain genomes for metagenomic binning, comparative biology and taxonomic classification.</title>
        <authorList>
            <person name="Goeker M."/>
        </authorList>
    </citation>
    <scope>NUCLEOTIDE SEQUENCE [LARGE SCALE GENOMIC DNA]</scope>
    <source>
        <strain evidence="2 3">DSM 106146</strain>
    </source>
</reference>
<keyword evidence="1" id="KW-1133">Transmembrane helix</keyword>
<keyword evidence="3" id="KW-1185">Reference proteome</keyword>
<organism evidence="2 3">
    <name type="scientific">Catenibacillus scindens</name>
    <dbReference type="NCBI Taxonomy" id="673271"/>
    <lineage>
        <taxon>Bacteria</taxon>
        <taxon>Bacillati</taxon>
        <taxon>Bacillota</taxon>
        <taxon>Clostridia</taxon>
        <taxon>Lachnospirales</taxon>
        <taxon>Lachnospiraceae</taxon>
        <taxon>Catenibacillus</taxon>
    </lineage>
</organism>
<accession>A0A7W8M4A4</accession>
<dbReference type="EMBL" id="JACHFW010000001">
    <property type="protein sequence ID" value="MBB5263392.1"/>
    <property type="molecule type" value="Genomic_DNA"/>
</dbReference>
<name>A0A7W8M4A4_9FIRM</name>
<proteinExistence type="predicted"/>